<protein>
    <submittedName>
        <fullName evidence="1">Uncharacterized protein</fullName>
    </submittedName>
</protein>
<dbReference type="KEGG" id="mha:HF1_07670"/>
<keyword evidence="2" id="KW-1185">Reference proteome</keyword>
<dbReference type="Proteomes" id="UP000008637">
    <property type="component" value="Chromosome"/>
</dbReference>
<dbReference type="OrthoDB" id="9828308at2"/>
<proteinExistence type="predicted"/>
<sequence length="205" mass="22203">MSKAMFAAAAASGTGALGVGGYYSYQAIKGEPTLLSKLESSLQNHQKILSVGDAEWSSWSEVYKASVQNKIPEVTHSDLPKWCEATLKSHDKSKLDLASAWCVINTRSLAEEIKATSSASLLSLEGDNTTAWEGAWDFYNQNKNTGGLEISDATFKAGDTDKAKGGPALKKWCSDLLSKKMYEPLEVRAKERAEKWCSSHASGNT</sequence>
<organism evidence="1 2">
    <name type="scientific">Mycoplasma haemofelis (strain Langford 1)</name>
    <name type="common">Haemobartonella felis</name>
    <dbReference type="NCBI Taxonomy" id="941640"/>
    <lineage>
        <taxon>Bacteria</taxon>
        <taxon>Bacillati</taxon>
        <taxon>Mycoplasmatota</taxon>
        <taxon>Mollicutes</taxon>
        <taxon>Mycoplasmataceae</taxon>
        <taxon>Mycoplasma</taxon>
    </lineage>
</organism>
<evidence type="ECO:0000313" key="2">
    <source>
        <dbReference type="Proteomes" id="UP000008637"/>
    </source>
</evidence>
<name>E8ZI04_MYCHL</name>
<dbReference type="EMBL" id="FR773153">
    <property type="protein sequence ID" value="CBY92775.1"/>
    <property type="molecule type" value="Genomic_DNA"/>
</dbReference>
<gene>
    <name evidence="1" type="ordered locus">HF1_07670</name>
</gene>
<reference evidence="1 2" key="1">
    <citation type="journal article" date="2011" name="J. Bacteriol.">
        <title>Complete genome sequence of Mycoplasma haemofelis, a hemotropic mycoplasma.</title>
        <authorList>
            <person name="Barker E.N."/>
            <person name="Helps C.R."/>
            <person name="Peters I.R."/>
            <person name="Darby A.C."/>
            <person name="Radford A.D."/>
            <person name="Tasker S."/>
        </authorList>
    </citation>
    <scope>NUCLEOTIDE SEQUENCE [LARGE SCALE GENOMIC DNA]</scope>
    <source>
        <strain evidence="1 2">Langford 1</strain>
    </source>
</reference>
<dbReference type="AlphaFoldDB" id="E8ZI04"/>
<evidence type="ECO:0000313" key="1">
    <source>
        <dbReference type="EMBL" id="CBY92775.1"/>
    </source>
</evidence>
<accession>E8ZI04</accession>
<dbReference type="HOGENOM" id="CLU_098620_4_1_14"/>